<comment type="caution">
    <text evidence="1">The sequence shown here is derived from an EMBL/GenBank/DDBJ whole genome shotgun (WGS) entry which is preliminary data.</text>
</comment>
<proteinExistence type="predicted"/>
<dbReference type="AlphaFoldDB" id="A0A6L7GHN4"/>
<dbReference type="EMBL" id="WTYU01000002">
    <property type="protein sequence ID" value="MXP15035.1"/>
    <property type="molecule type" value="Genomic_DNA"/>
</dbReference>
<keyword evidence="2" id="KW-1185">Reference proteome</keyword>
<dbReference type="Proteomes" id="UP000473531">
    <property type="component" value="Unassembled WGS sequence"/>
</dbReference>
<organism evidence="1 2">
    <name type="scientific">Allopontixanthobacter confluentis</name>
    <dbReference type="NCBI Taxonomy" id="1849021"/>
    <lineage>
        <taxon>Bacteria</taxon>
        <taxon>Pseudomonadati</taxon>
        <taxon>Pseudomonadota</taxon>
        <taxon>Alphaproteobacteria</taxon>
        <taxon>Sphingomonadales</taxon>
        <taxon>Erythrobacteraceae</taxon>
        <taxon>Allopontixanthobacter</taxon>
    </lineage>
</organism>
<reference evidence="1 2" key="1">
    <citation type="submission" date="2019-12" db="EMBL/GenBank/DDBJ databases">
        <title>Genomic-based taxomic classification of the family Erythrobacteraceae.</title>
        <authorList>
            <person name="Xu L."/>
        </authorList>
    </citation>
    <scope>NUCLEOTIDE SEQUENCE [LARGE SCALE GENOMIC DNA]</scope>
    <source>
        <strain evidence="1 2">KCTC 52259</strain>
    </source>
</reference>
<dbReference type="RefSeq" id="WP_160601617.1">
    <property type="nucleotide sequence ID" value="NZ_WTYU01000002.1"/>
</dbReference>
<evidence type="ECO:0000313" key="1">
    <source>
        <dbReference type="EMBL" id="MXP15035.1"/>
    </source>
</evidence>
<dbReference type="OrthoDB" id="9968624at2"/>
<accession>A0A6L7GHN4</accession>
<sequence>MITAETTQPATAFASRMAQKAAVLAEAHGENILRQRARDPWRWRSAALLWPLFSKG</sequence>
<protein>
    <submittedName>
        <fullName evidence="1">Uncharacterized protein</fullName>
    </submittedName>
</protein>
<evidence type="ECO:0000313" key="2">
    <source>
        <dbReference type="Proteomes" id="UP000473531"/>
    </source>
</evidence>
<gene>
    <name evidence="1" type="ORF">GRI44_09775</name>
</gene>
<name>A0A6L7GHN4_9SPHN</name>